<dbReference type="RefSeq" id="WP_273931332.1">
    <property type="nucleotide sequence ID" value="NZ_JAQSLJ010000012.1"/>
</dbReference>
<proteinExistence type="predicted"/>
<protein>
    <submittedName>
        <fullName evidence="1">Cysteine permease</fullName>
    </submittedName>
</protein>
<gene>
    <name evidence="1" type="ORF">Q2362_08495</name>
</gene>
<accession>A0ABT8T9A5</accession>
<dbReference type="Proteomes" id="UP001171111">
    <property type="component" value="Unassembled WGS sequence"/>
</dbReference>
<keyword evidence="2" id="KW-1185">Reference proteome</keyword>
<evidence type="ECO:0000313" key="1">
    <source>
        <dbReference type="EMBL" id="MDO2410121.1"/>
    </source>
</evidence>
<sequence>MESFLKQITLSLDQTLDDYVLNCELCTLAKISQNAHKFWKNTICAQFSGSRTVFLRRGTLPAKYAHFEAQCSSLKGLVLANAFCAFCGGLANSHLVASNGSKLGQILVIRKIGIFKFVDLNAFYERLGLPKDAKIYIEKCRFFSPTPFERRIKLTPTLCLGYY</sequence>
<comment type="caution">
    <text evidence="1">The sequence shown here is derived from an EMBL/GenBank/DDBJ whole genome shotgun (WGS) entry which is preliminary data.</text>
</comment>
<reference evidence="1 2" key="1">
    <citation type="submission" date="2023-06" db="EMBL/GenBank/DDBJ databases">
        <title>Campylobacter magnum sp. nov., isolated from cecal contents of domestic pigs (Sus scrofa domesticus).</title>
        <authorList>
            <person name="Papic B."/>
            <person name="Gruntar I."/>
        </authorList>
    </citation>
    <scope>NUCLEOTIDE SEQUENCE [LARGE SCALE GENOMIC DNA]</scope>
    <source>
        <strain evidence="2">34484-21</strain>
    </source>
</reference>
<name>A0ABT8T9A5_9BACT</name>
<dbReference type="EMBL" id="JAULJQ010000019">
    <property type="protein sequence ID" value="MDO2410121.1"/>
    <property type="molecule type" value="Genomic_DNA"/>
</dbReference>
<evidence type="ECO:0000313" key="2">
    <source>
        <dbReference type="Proteomes" id="UP001171111"/>
    </source>
</evidence>
<organism evidence="1 2">
    <name type="scientific">Campylobacter magnus</name>
    <dbReference type="NCBI Taxonomy" id="3026462"/>
    <lineage>
        <taxon>Bacteria</taxon>
        <taxon>Pseudomonadati</taxon>
        <taxon>Campylobacterota</taxon>
        <taxon>Epsilonproteobacteria</taxon>
        <taxon>Campylobacterales</taxon>
        <taxon>Campylobacteraceae</taxon>
        <taxon>Campylobacter</taxon>
    </lineage>
</organism>